<protein>
    <submittedName>
        <fullName evidence="2">Uncharacterized protein</fullName>
    </submittedName>
</protein>
<dbReference type="AlphaFoldDB" id="A0A8C0HUH2"/>
<dbReference type="InterPro" id="IPR038526">
    <property type="entry name" value="Ribosomal_eL22_sf"/>
</dbReference>
<accession>A0A8C0HUH2</accession>
<evidence type="ECO:0000256" key="1">
    <source>
        <dbReference type="SAM" id="MobiDB-lite"/>
    </source>
</evidence>
<dbReference type="Gene3D" id="3.30.1360.210">
    <property type="match status" value="1"/>
</dbReference>
<sequence>EGPQPPKPKKSTWKFNLDLTHTVEDGIFDSGNFEQFPCSTTGEATTMRSPRTTTKSGPCSLQLEKARTQQRRPNTAKNK</sequence>
<dbReference type="Ensembl" id="ENSBMST00010005070.1">
    <property type="protein sequence ID" value="ENSBMSP00010004613.1"/>
    <property type="gene ID" value="ENSBMSG00010003397.1"/>
</dbReference>
<evidence type="ECO:0000313" key="2">
    <source>
        <dbReference type="Ensembl" id="ENSBMSP00010004613.1"/>
    </source>
</evidence>
<feature type="region of interest" description="Disordered" evidence="1">
    <location>
        <begin position="37"/>
        <end position="79"/>
    </location>
</feature>
<organism evidence="2">
    <name type="scientific">Balaenoptera musculus</name>
    <name type="common">Blue whale</name>
    <dbReference type="NCBI Taxonomy" id="9771"/>
    <lineage>
        <taxon>Eukaryota</taxon>
        <taxon>Metazoa</taxon>
        <taxon>Chordata</taxon>
        <taxon>Craniata</taxon>
        <taxon>Vertebrata</taxon>
        <taxon>Euteleostomi</taxon>
        <taxon>Mammalia</taxon>
        <taxon>Eutheria</taxon>
        <taxon>Laurasiatheria</taxon>
        <taxon>Artiodactyla</taxon>
        <taxon>Whippomorpha</taxon>
        <taxon>Cetacea</taxon>
        <taxon>Mysticeti</taxon>
        <taxon>Balaenopteridae</taxon>
        <taxon>Balaenoptera</taxon>
    </lineage>
</organism>
<name>A0A8C0HUH2_BALMU</name>
<proteinExistence type="predicted"/>
<dbReference type="GeneTree" id="ENSGT00910000148416"/>
<feature type="compositionally biased region" description="Polar residues" evidence="1">
    <location>
        <begin position="37"/>
        <end position="59"/>
    </location>
</feature>
<reference evidence="2" key="1">
    <citation type="submission" date="2023-09" db="UniProtKB">
        <authorList>
            <consortium name="Ensembl"/>
        </authorList>
    </citation>
    <scope>IDENTIFICATION</scope>
</reference>